<dbReference type="CDD" id="cd06183">
    <property type="entry name" value="cyt_b5_reduct_like"/>
    <property type="match status" value="1"/>
</dbReference>
<reference evidence="11 12" key="2">
    <citation type="journal article" date="2014" name="J. Gen. Appl. Microbiol.">
        <title>The early diverging ascomycetous budding yeast Saitoella complicata has three histone deacetylases belonging to the Clr6, Hos2, and Rpd3 lineages.</title>
        <authorList>
            <person name="Nishida H."/>
            <person name="Matsumoto T."/>
            <person name="Kondo S."/>
            <person name="Hamamoto M."/>
            <person name="Yoshikawa H."/>
        </authorList>
    </citation>
    <scope>NUCLEOTIDE SEQUENCE [LARGE SCALE GENOMIC DNA]</scope>
    <source>
        <strain evidence="11 12">NRRL Y-17804</strain>
    </source>
</reference>
<dbReference type="SUPFAM" id="SSF52343">
    <property type="entry name" value="Ferredoxin reductase-like, C-terminal NADP-linked domain"/>
    <property type="match status" value="1"/>
</dbReference>
<keyword evidence="12" id="KW-1185">Reference proteome</keyword>
<feature type="compositionally biased region" description="Polar residues" evidence="9">
    <location>
        <begin position="34"/>
        <end position="44"/>
    </location>
</feature>
<dbReference type="InterPro" id="IPR017938">
    <property type="entry name" value="Riboflavin_synthase-like_b-brl"/>
</dbReference>
<accession>A0A0E9NPJ6</accession>
<dbReference type="AlphaFoldDB" id="A0A0E9NPJ6"/>
<feature type="binding site" evidence="8">
    <location>
        <position position="145"/>
    </location>
    <ligand>
        <name>FAD</name>
        <dbReference type="ChEBI" id="CHEBI:57692"/>
    </ligand>
</feature>
<dbReference type="InterPro" id="IPR008333">
    <property type="entry name" value="Cbr1-like_FAD-bd_dom"/>
</dbReference>
<evidence type="ECO:0000259" key="10">
    <source>
        <dbReference type="PROSITE" id="PS51384"/>
    </source>
</evidence>
<dbReference type="Pfam" id="PF00970">
    <property type="entry name" value="FAD_binding_6"/>
    <property type="match status" value="1"/>
</dbReference>
<comment type="subcellular location">
    <subcellularLocation>
        <location evidence="2">Membrane</location>
    </subcellularLocation>
</comment>
<evidence type="ECO:0000256" key="2">
    <source>
        <dbReference type="ARBA" id="ARBA00004370"/>
    </source>
</evidence>
<dbReference type="PANTHER" id="PTHR19370">
    <property type="entry name" value="NADH-CYTOCHROME B5 REDUCTASE"/>
    <property type="match status" value="1"/>
</dbReference>
<dbReference type="InterPro" id="IPR039261">
    <property type="entry name" value="FNR_nucleotide-bd"/>
</dbReference>
<dbReference type="Gene3D" id="3.40.50.80">
    <property type="entry name" value="Nucleotide-binding domain of ferredoxin-NADP reductase (FNR) module"/>
    <property type="match status" value="1"/>
</dbReference>
<dbReference type="Gene3D" id="2.40.30.10">
    <property type="entry name" value="Translation factors"/>
    <property type="match status" value="1"/>
</dbReference>
<evidence type="ECO:0000256" key="5">
    <source>
        <dbReference type="ARBA" id="ARBA00022827"/>
    </source>
</evidence>
<keyword evidence="5 8" id="KW-0274">FAD</keyword>
<evidence type="ECO:0000256" key="3">
    <source>
        <dbReference type="ARBA" id="ARBA00006105"/>
    </source>
</evidence>
<feature type="domain" description="FAD-binding FR-type" evidence="10">
    <location>
        <begin position="91"/>
        <end position="192"/>
    </location>
</feature>
<sequence length="349" mass="39122">MFARPILRSARLHPRPSLTKPFSTTQFPRAAKRPSTNPFKSNPSPGAESPYKKHIGLKVGMILSMIYMGYQLLTIDPSKEGHIKPKTFENQFFAPFEVEKVEDVSPTTRLFRLIPTEGTVVKEEQLQAIGHVFVKNPTMQIERPYTPTSWSPSHIDLLIKAYPDGEMSRYIHRQQPGEMIQVKGVYETWKVDREVEEVVCVVGGTGVAAAKQLVEEVWQKAPKEGKEEAVDRWTPKITVVHAARDPSELIFKSEFTKLATSNPSFNYHPITDAPSSATTRITADTLRKLFPTDTGDKEKEKKRIVLVCGSDGFVEYVAGQKGVGEGELGQGVFGGLLREIGWRGKVWKL</sequence>
<dbReference type="GO" id="GO:0016491">
    <property type="term" value="F:oxidoreductase activity"/>
    <property type="evidence" value="ECO:0007669"/>
    <property type="project" value="UniProtKB-KW"/>
</dbReference>
<comment type="similarity">
    <text evidence="3">Belongs to the flavoprotein pyridine nucleotide cytochrome reductase family.</text>
</comment>
<dbReference type="Proteomes" id="UP000033140">
    <property type="component" value="Unassembled WGS sequence"/>
</dbReference>
<gene>
    <name evidence="11" type="ORF">G7K_5852-t1</name>
</gene>
<evidence type="ECO:0000313" key="11">
    <source>
        <dbReference type="EMBL" id="GAO51759.1"/>
    </source>
</evidence>
<feature type="binding site" evidence="8">
    <location>
        <position position="144"/>
    </location>
    <ligand>
        <name>FAD</name>
        <dbReference type="ChEBI" id="CHEBI:57692"/>
    </ligand>
</feature>
<dbReference type="InterPro" id="IPR017927">
    <property type="entry name" value="FAD-bd_FR_type"/>
</dbReference>
<dbReference type="GO" id="GO:0016020">
    <property type="term" value="C:membrane"/>
    <property type="evidence" value="ECO:0007669"/>
    <property type="project" value="UniProtKB-SubCell"/>
</dbReference>
<dbReference type="OrthoDB" id="432685at2759"/>
<evidence type="ECO:0000256" key="1">
    <source>
        <dbReference type="ARBA" id="ARBA00001974"/>
    </source>
</evidence>
<evidence type="ECO:0000256" key="8">
    <source>
        <dbReference type="PIRSR" id="PIRSR601834-1"/>
    </source>
</evidence>
<evidence type="ECO:0000256" key="9">
    <source>
        <dbReference type="SAM" id="MobiDB-lite"/>
    </source>
</evidence>
<dbReference type="OMA" id="VKQPEIM"/>
<feature type="binding site" evidence="8">
    <location>
        <position position="168"/>
    </location>
    <ligand>
        <name>FAD</name>
        <dbReference type="ChEBI" id="CHEBI:57692"/>
    </ligand>
</feature>
<keyword evidence="4 8" id="KW-0285">Flavoprotein</keyword>
<organism evidence="11 12">
    <name type="scientific">Saitoella complicata (strain BCRC 22490 / CBS 7301 / JCM 7358 / NBRC 10748 / NRRL Y-17804)</name>
    <dbReference type="NCBI Taxonomy" id="698492"/>
    <lineage>
        <taxon>Eukaryota</taxon>
        <taxon>Fungi</taxon>
        <taxon>Dikarya</taxon>
        <taxon>Ascomycota</taxon>
        <taxon>Taphrinomycotina</taxon>
        <taxon>Taphrinomycotina incertae sedis</taxon>
        <taxon>Saitoella</taxon>
    </lineage>
</organism>
<comment type="cofactor">
    <cofactor evidence="1 8">
        <name>FAD</name>
        <dbReference type="ChEBI" id="CHEBI:57692"/>
    </cofactor>
</comment>
<dbReference type="STRING" id="698492.A0A0E9NPJ6"/>
<feature type="binding site" evidence="8">
    <location>
        <position position="167"/>
    </location>
    <ligand>
        <name>FAD</name>
        <dbReference type="ChEBI" id="CHEBI:57692"/>
    </ligand>
</feature>
<keyword evidence="6" id="KW-0560">Oxidoreductase</keyword>
<dbReference type="RefSeq" id="XP_019022989.1">
    <property type="nucleotide sequence ID" value="XM_019166223.1"/>
</dbReference>
<feature type="binding site" evidence="8">
    <location>
        <position position="143"/>
    </location>
    <ligand>
        <name>FAD</name>
        <dbReference type="ChEBI" id="CHEBI:57692"/>
    </ligand>
</feature>
<protein>
    <recommendedName>
        <fullName evidence="10">FAD-binding FR-type domain-containing protein</fullName>
    </recommendedName>
</protein>
<feature type="region of interest" description="Disordered" evidence="9">
    <location>
        <begin position="13"/>
        <end position="50"/>
    </location>
</feature>
<dbReference type="InterPro" id="IPR001433">
    <property type="entry name" value="OxRdtase_FAD/NAD-bd"/>
</dbReference>
<reference evidence="11 12" key="3">
    <citation type="journal article" date="2015" name="Genome Announc.">
        <title>Draft Genome Sequence of the Archiascomycetous Yeast Saitoella complicata.</title>
        <authorList>
            <person name="Yamauchi K."/>
            <person name="Kondo S."/>
            <person name="Hamamoto M."/>
            <person name="Takahashi Y."/>
            <person name="Ogura Y."/>
            <person name="Hayashi T."/>
            <person name="Nishida H."/>
        </authorList>
    </citation>
    <scope>NUCLEOTIDE SEQUENCE [LARGE SCALE GENOMIC DNA]</scope>
    <source>
        <strain evidence="11 12">NRRL Y-17804</strain>
    </source>
</reference>
<evidence type="ECO:0000256" key="6">
    <source>
        <dbReference type="ARBA" id="ARBA00023002"/>
    </source>
</evidence>
<keyword evidence="7" id="KW-0472">Membrane</keyword>
<feature type="binding site" evidence="8">
    <location>
        <position position="160"/>
    </location>
    <ligand>
        <name>FAD</name>
        <dbReference type="ChEBI" id="CHEBI:57692"/>
    </ligand>
</feature>
<dbReference type="PANTHER" id="PTHR19370:SF184">
    <property type="entry name" value="NADH-CYTOCHROME B5 REDUCTASE-LIKE"/>
    <property type="match status" value="1"/>
</dbReference>
<reference evidence="11 12" key="1">
    <citation type="journal article" date="2011" name="J. Gen. Appl. Microbiol.">
        <title>Draft genome sequencing of the enigmatic yeast Saitoella complicata.</title>
        <authorList>
            <person name="Nishida H."/>
            <person name="Hamamoto M."/>
            <person name="Sugiyama J."/>
        </authorList>
    </citation>
    <scope>NUCLEOTIDE SEQUENCE [LARGE SCALE GENOMIC DNA]</scope>
    <source>
        <strain evidence="11 12">NRRL Y-17804</strain>
    </source>
</reference>
<dbReference type="PROSITE" id="PS51384">
    <property type="entry name" value="FAD_FR"/>
    <property type="match status" value="1"/>
</dbReference>
<dbReference type="SUPFAM" id="SSF63380">
    <property type="entry name" value="Riboflavin synthase domain-like"/>
    <property type="match status" value="1"/>
</dbReference>
<dbReference type="EMBL" id="BACD03000052">
    <property type="protein sequence ID" value="GAO51759.1"/>
    <property type="molecule type" value="Genomic_DNA"/>
</dbReference>
<comment type="caution">
    <text evidence="11">The sequence shown here is derived from an EMBL/GenBank/DDBJ whole genome shotgun (WGS) entry which is preliminary data.</text>
</comment>
<proteinExistence type="inferred from homology"/>
<dbReference type="InterPro" id="IPR001834">
    <property type="entry name" value="CBR-like"/>
</dbReference>
<dbReference type="Pfam" id="PF00175">
    <property type="entry name" value="NAD_binding_1"/>
    <property type="match status" value="1"/>
</dbReference>
<evidence type="ECO:0000313" key="12">
    <source>
        <dbReference type="Proteomes" id="UP000033140"/>
    </source>
</evidence>
<name>A0A0E9NPJ6_SAICN</name>
<evidence type="ECO:0000256" key="7">
    <source>
        <dbReference type="ARBA" id="ARBA00023136"/>
    </source>
</evidence>
<feature type="binding site" evidence="8">
    <location>
        <position position="158"/>
    </location>
    <ligand>
        <name>FAD</name>
        <dbReference type="ChEBI" id="CHEBI:57692"/>
    </ligand>
</feature>
<evidence type="ECO:0000256" key="4">
    <source>
        <dbReference type="ARBA" id="ARBA00022630"/>
    </source>
</evidence>